<feature type="non-terminal residue" evidence="2">
    <location>
        <position position="1"/>
    </location>
</feature>
<evidence type="ECO:0000259" key="1">
    <source>
        <dbReference type="Pfam" id="PF01609"/>
    </source>
</evidence>
<comment type="caution">
    <text evidence="2">The sequence shown here is derived from an EMBL/GenBank/DDBJ whole genome shotgun (WGS) entry which is preliminary data.</text>
</comment>
<dbReference type="Proteomes" id="UP000295793">
    <property type="component" value="Unassembled WGS sequence"/>
</dbReference>
<evidence type="ECO:0000313" key="2">
    <source>
        <dbReference type="EMBL" id="TCS33119.1"/>
    </source>
</evidence>
<sequence length="328" mass="37318">PCTLQYLNEQLIRYWLAQKDVNIHHLRIDSTVVHSHIAPPSDSQLLYDGIRVLSRLMAKAKDRTGVKLRFTDQRKKAKSLAYKIFNAKNADKQVLYPKLLRIAELVIEQSIRGIERITETVLSGQAWCEVVRHYQGLLKRVIDQATRRVINEEKVPSSEKLVSLFEPHTDIIVKGFRDVQYGHKINLSTEQSGYVTHCSIEQGNTSDKELFLPVLKAHQDTYNQLPFRTIADGGYASQNNVNTGRAMGVQAVGFQKDVGLTLKAMGLQKRTLKKLANFRAGIEGNISELKRSFGCSVARWKHWSGFQAFVWSSILSYNLNRHVRLNSS</sequence>
<organism evidence="2 3">
    <name type="scientific">Reinekea marinisedimentorum</name>
    <dbReference type="NCBI Taxonomy" id="230495"/>
    <lineage>
        <taxon>Bacteria</taxon>
        <taxon>Pseudomonadati</taxon>
        <taxon>Pseudomonadota</taxon>
        <taxon>Gammaproteobacteria</taxon>
        <taxon>Oceanospirillales</taxon>
        <taxon>Saccharospirillaceae</taxon>
        <taxon>Reinekea</taxon>
    </lineage>
</organism>
<dbReference type="Pfam" id="PF01609">
    <property type="entry name" value="DDE_Tnp_1"/>
    <property type="match status" value="1"/>
</dbReference>
<dbReference type="GO" id="GO:0006313">
    <property type="term" value="P:DNA transposition"/>
    <property type="evidence" value="ECO:0007669"/>
    <property type="project" value="InterPro"/>
</dbReference>
<name>A0A4R3HR20_9GAMM</name>
<accession>A0A4R3HR20</accession>
<proteinExistence type="predicted"/>
<dbReference type="AlphaFoldDB" id="A0A4R3HR20"/>
<dbReference type="EMBL" id="SLZR01000056">
    <property type="protein sequence ID" value="TCS33119.1"/>
    <property type="molecule type" value="Genomic_DNA"/>
</dbReference>
<dbReference type="InterPro" id="IPR002559">
    <property type="entry name" value="Transposase_11"/>
</dbReference>
<dbReference type="OrthoDB" id="5407466at2"/>
<feature type="domain" description="Transposase IS4-like" evidence="1">
    <location>
        <begin position="190"/>
        <end position="319"/>
    </location>
</feature>
<dbReference type="GO" id="GO:0003677">
    <property type="term" value="F:DNA binding"/>
    <property type="evidence" value="ECO:0007669"/>
    <property type="project" value="InterPro"/>
</dbReference>
<dbReference type="RefSeq" id="WP_132704377.1">
    <property type="nucleotide sequence ID" value="NZ_SLZR01000056.1"/>
</dbReference>
<keyword evidence="3" id="KW-1185">Reference proteome</keyword>
<reference evidence="2 3" key="1">
    <citation type="submission" date="2019-03" db="EMBL/GenBank/DDBJ databases">
        <title>Genomic Encyclopedia of Archaeal and Bacterial Type Strains, Phase II (KMG-II): from individual species to whole genera.</title>
        <authorList>
            <person name="Goeker M."/>
        </authorList>
    </citation>
    <scope>NUCLEOTIDE SEQUENCE [LARGE SCALE GENOMIC DNA]</scope>
    <source>
        <strain evidence="2 3">DSM 15388</strain>
    </source>
</reference>
<evidence type="ECO:0000313" key="3">
    <source>
        <dbReference type="Proteomes" id="UP000295793"/>
    </source>
</evidence>
<dbReference type="GO" id="GO:0004803">
    <property type="term" value="F:transposase activity"/>
    <property type="evidence" value="ECO:0007669"/>
    <property type="project" value="InterPro"/>
</dbReference>
<gene>
    <name evidence="2" type="ORF">BCF53_1561</name>
</gene>
<protein>
    <submittedName>
        <fullName evidence="2">IS5 family transposase</fullName>
    </submittedName>
</protein>